<evidence type="ECO:0000256" key="6">
    <source>
        <dbReference type="ARBA" id="ARBA00023136"/>
    </source>
</evidence>
<dbReference type="EMBL" id="JACIDT010000010">
    <property type="protein sequence ID" value="MBB3927199.1"/>
    <property type="molecule type" value="Genomic_DNA"/>
</dbReference>
<dbReference type="PANTHER" id="PTHR43066">
    <property type="entry name" value="RHOMBOID-RELATED PROTEIN"/>
    <property type="match status" value="1"/>
</dbReference>
<dbReference type="GO" id="GO:0004252">
    <property type="term" value="F:serine-type endopeptidase activity"/>
    <property type="evidence" value="ECO:0007669"/>
    <property type="project" value="InterPro"/>
</dbReference>
<feature type="transmembrane region" description="Helical" evidence="7">
    <location>
        <begin position="12"/>
        <end position="31"/>
    </location>
</feature>
<proteinExistence type="predicted"/>
<evidence type="ECO:0000256" key="4">
    <source>
        <dbReference type="ARBA" id="ARBA00022692"/>
    </source>
</evidence>
<keyword evidence="3" id="KW-0997">Cell inner membrane</keyword>
<feature type="transmembrane region" description="Helical" evidence="7">
    <location>
        <begin position="167"/>
        <end position="186"/>
    </location>
</feature>
<keyword evidence="9" id="KW-0645">Protease</keyword>
<evidence type="ECO:0000256" key="1">
    <source>
        <dbReference type="ARBA" id="ARBA00004141"/>
    </source>
</evidence>
<keyword evidence="2" id="KW-1003">Cell membrane</keyword>
<evidence type="ECO:0000256" key="2">
    <source>
        <dbReference type="ARBA" id="ARBA00022475"/>
    </source>
</evidence>
<keyword evidence="10" id="KW-1185">Reference proteome</keyword>
<dbReference type="InterPro" id="IPR035952">
    <property type="entry name" value="Rhomboid-like_sf"/>
</dbReference>
<dbReference type="Gene3D" id="1.20.1540.10">
    <property type="entry name" value="Rhomboid-like"/>
    <property type="match status" value="1"/>
</dbReference>
<dbReference type="RefSeq" id="WP_188072702.1">
    <property type="nucleotide sequence ID" value="NZ_BSPS01000013.1"/>
</dbReference>
<dbReference type="GO" id="GO:0006508">
    <property type="term" value="P:proteolysis"/>
    <property type="evidence" value="ECO:0007669"/>
    <property type="project" value="UniProtKB-KW"/>
</dbReference>
<evidence type="ECO:0000256" key="3">
    <source>
        <dbReference type="ARBA" id="ARBA00022519"/>
    </source>
</evidence>
<reference evidence="9 10" key="1">
    <citation type="submission" date="2020-08" db="EMBL/GenBank/DDBJ databases">
        <title>Genomic Encyclopedia of Type Strains, Phase IV (KMG-IV): sequencing the most valuable type-strain genomes for metagenomic binning, comparative biology and taxonomic classification.</title>
        <authorList>
            <person name="Goeker M."/>
        </authorList>
    </citation>
    <scope>NUCLEOTIDE SEQUENCE [LARGE SCALE GENOMIC DNA]</scope>
    <source>
        <strain evidence="9 10">DSM 26189</strain>
    </source>
</reference>
<accession>A0A7W6BJP5</accession>
<sequence>MPAIQGSGGRYTHFLAGITALVFLFLSFSGWGDLLVYAGGFIPARFDHPGLLDDAGLGIPVVPFLLTPLSSALLHGGWLHLGFNLLILLFCGRQVEMVLGGRLLLLLYAAGAYAAALGQWLIEPDAVVPMIGASGAISAVLGAYALLFSNREVKPLGPIPANIVRMAWLGAGWIMLQFLVGLASGLDSQALGAGNGAIAIGAHIGGFLAGMVLTRPLLKLRFGRAGARALH</sequence>
<dbReference type="Pfam" id="PF01694">
    <property type="entry name" value="Rhomboid"/>
    <property type="match status" value="1"/>
</dbReference>
<evidence type="ECO:0000313" key="9">
    <source>
        <dbReference type="EMBL" id="MBB3927199.1"/>
    </source>
</evidence>
<dbReference type="PANTHER" id="PTHR43066:SF26">
    <property type="entry name" value="RHOMBOID PROTEASE GLPG"/>
    <property type="match status" value="1"/>
</dbReference>
<evidence type="ECO:0000256" key="7">
    <source>
        <dbReference type="SAM" id="Phobius"/>
    </source>
</evidence>
<protein>
    <submittedName>
        <fullName evidence="9">Membrane associated rhomboid family serine protease</fullName>
    </submittedName>
</protein>
<keyword evidence="6 7" id="KW-0472">Membrane</keyword>
<feature type="transmembrane region" description="Helical" evidence="7">
    <location>
        <begin position="128"/>
        <end position="147"/>
    </location>
</feature>
<evidence type="ECO:0000259" key="8">
    <source>
        <dbReference type="Pfam" id="PF01694"/>
    </source>
</evidence>
<dbReference type="GO" id="GO:0016020">
    <property type="term" value="C:membrane"/>
    <property type="evidence" value="ECO:0007669"/>
    <property type="project" value="UniProtKB-SubCell"/>
</dbReference>
<evidence type="ECO:0000313" key="10">
    <source>
        <dbReference type="Proteomes" id="UP000571950"/>
    </source>
</evidence>
<dbReference type="InterPro" id="IPR022764">
    <property type="entry name" value="Peptidase_S54_rhomboid_dom"/>
</dbReference>
<name>A0A7W6BJP5_9SPHN</name>
<keyword evidence="5 7" id="KW-1133">Transmembrane helix</keyword>
<comment type="subcellular location">
    <subcellularLocation>
        <location evidence="1">Membrane</location>
        <topology evidence="1">Multi-pass membrane protein</topology>
    </subcellularLocation>
</comment>
<dbReference type="Proteomes" id="UP000571950">
    <property type="component" value="Unassembled WGS sequence"/>
</dbReference>
<organism evidence="9 10">
    <name type="scientific">Sphingobium jiangsuense</name>
    <dbReference type="NCBI Taxonomy" id="870476"/>
    <lineage>
        <taxon>Bacteria</taxon>
        <taxon>Pseudomonadati</taxon>
        <taxon>Pseudomonadota</taxon>
        <taxon>Alphaproteobacteria</taxon>
        <taxon>Sphingomonadales</taxon>
        <taxon>Sphingomonadaceae</taxon>
        <taxon>Sphingobium</taxon>
    </lineage>
</organism>
<keyword evidence="9" id="KW-0378">Hydrolase</keyword>
<comment type="caution">
    <text evidence="9">The sequence shown here is derived from an EMBL/GenBank/DDBJ whole genome shotgun (WGS) entry which is preliminary data.</text>
</comment>
<gene>
    <name evidence="9" type="ORF">GGR43_002922</name>
</gene>
<feature type="transmembrane region" description="Helical" evidence="7">
    <location>
        <begin position="103"/>
        <end position="122"/>
    </location>
</feature>
<keyword evidence="4 7" id="KW-0812">Transmembrane</keyword>
<evidence type="ECO:0000256" key="5">
    <source>
        <dbReference type="ARBA" id="ARBA00022989"/>
    </source>
</evidence>
<feature type="domain" description="Peptidase S54 rhomboid" evidence="8">
    <location>
        <begin position="69"/>
        <end position="218"/>
    </location>
</feature>
<dbReference type="AlphaFoldDB" id="A0A7W6BJP5"/>
<dbReference type="SUPFAM" id="SSF144091">
    <property type="entry name" value="Rhomboid-like"/>
    <property type="match status" value="1"/>
</dbReference>
<feature type="transmembrane region" description="Helical" evidence="7">
    <location>
        <begin position="198"/>
        <end position="218"/>
    </location>
</feature>